<feature type="transmembrane region" description="Helical" evidence="1">
    <location>
        <begin position="185"/>
        <end position="206"/>
    </location>
</feature>
<evidence type="ECO:0000313" key="3">
    <source>
        <dbReference type="Proteomes" id="UP000243515"/>
    </source>
</evidence>
<dbReference type="EMBL" id="NPHW01006560">
    <property type="protein sequence ID" value="OXV05703.1"/>
    <property type="molecule type" value="Genomic_DNA"/>
</dbReference>
<protein>
    <recommendedName>
        <fullName evidence="4">FAR-17a/AIG1-like protein</fullName>
    </recommendedName>
</protein>
<name>A0A232LNG5_9EURO</name>
<dbReference type="GO" id="GO:0016020">
    <property type="term" value="C:membrane"/>
    <property type="evidence" value="ECO:0007669"/>
    <property type="project" value="TreeGrafter"/>
</dbReference>
<feature type="transmembrane region" description="Helical" evidence="1">
    <location>
        <begin position="153"/>
        <end position="173"/>
    </location>
</feature>
<evidence type="ECO:0000256" key="1">
    <source>
        <dbReference type="SAM" id="Phobius"/>
    </source>
</evidence>
<feature type="transmembrane region" description="Helical" evidence="1">
    <location>
        <begin position="226"/>
        <end position="250"/>
    </location>
</feature>
<dbReference type="OrthoDB" id="419711at2759"/>
<gene>
    <name evidence="2" type="ORF">Egran_06529</name>
</gene>
<evidence type="ECO:0000313" key="2">
    <source>
        <dbReference type="EMBL" id="OXV05703.1"/>
    </source>
</evidence>
<comment type="caution">
    <text evidence="2">The sequence shown here is derived from an EMBL/GenBank/DDBJ whole genome shotgun (WGS) entry which is preliminary data.</text>
</comment>
<sequence>MRPFLNLFGANPSHDQLHPFETSWLLSSDIFAALRGLFALYIFTTIFFIYGWEGTHDNSHAIGTSFGYFTWLNFWGMGFYFLVASIHTLCYARTGRSVIFDRLPRFFRALHSLYYACVTTYPFLVLIVYWSILYTPPWFPVVFNAWQNVSECIPPLPVSQHGLIGLFSLLEILLPTTQPHPFLHLAFLILILLLYLCLAYIVHHTQGYYTYNFLNPGAHGEHSGRVAGYSIGILVGITVVFAVSWGLIWVRQRQVAGKIKRSARDRDYSYGAFQAGLEADRLNDGGAWREK</sequence>
<dbReference type="AlphaFoldDB" id="A0A232LNG5"/>
<keyword evidence="1" id="KW-1133">Transmembrane helix</keyword>
<keyword evidence="3" id="KW-1185">Reference proteome</keyword>
<feature type="transmembrane region" description="Helical" evidence="1">
    <location>
        <begin position="32"/>
        <end position="52"/>
    </location>
</feature>
<keyword evidence="1" id="KW-0472">Membrane</keyword>
<evidence type="ECO:0008006" key="4">
    <source>
        <dbReference type="Google" id="ProtNLM"/>
    </source>
</evidence>
<accession>A0A232LNG5</accession>
<feature type="transmembrane region" description="Helical" evidence="1">
    <location>
        <begin position="113"/>
        <end position="133"/>
    </location>
</feature>
<dbReference type="PANTHER" id="PTHR12242">
    <property type="entry name" value="OS02G0130600 PROTEIN-RELATED"/>
    <property type="match status" value="1"/>
</dbReference>
<reference evidence="2 3" key="1">
    <citation type="journal article" date="2015" name="Environ. Microbiol.">
        <title>Metagenome sequence of Elaphomyces granulatus from sporocarp tissue reveals Ascomycota ectomycorrhizal fingerprints of genome expansion and a Proteobacteria-rich microbiome.</title>
        <authorList>
            <person name="Quandt C.A."/>
            <person name="Kohler A."/>
            <person name="Hesse C.N."/>
            <person name="Sharpton T.J."/>
            <person name="Martin F."/>
            <person name="Spatafora J.W."/>
        </authorList>
    </citation>
    <scope>NUCLEOTIDE SEQUENCE [LARGE SCALE GENOMIC DNA]</scope>
    <source>
        <strain evidence="2 3">OSC145934</strain>
    </source>
</reference>
<dbReference type="PANTHER" id="PTHR12242:SF1">
    <property type="entry name" value="MYND-TYPE DOMAIN-CONTAINING PROTEIN"/>
    <property type="match status" value="1"/>
</dbReference>
<organism evidence="2 3">
    <name type="scientific">Elaphomyces granulatus</name>
    <dbReference type="NCBI Taxonomy" id="519963"/>
    <lineage>
        <taxon>Eukaryota</taxon>
        <taxon>Fungi</taxon>
        <taxon>Dikarya</taxon>
        <taxon>Ascomycota</taxon>
        <taxon>Pezizomycotina</taxon>
        <taxon>Eurotiomycetes</taxon>
        <taxon>Eurotiomycetidae</taxon>
        <taxon>Eurotiales</taxon>
        <taxon>Elaphomycetaceae</taxon>
        <taxon>Elaphomyces</taxon>
    </lineage>
</organism>
<keyword evidence="1" id="KW-0812">Transmembrane</keyword>
<dbReference type="Proteomes" id="UP000243515">
    <property type="component" value="Unassembled WGS sequence"/>
</dbReference>
<feature type="transmembrane region" description="Helical" evidence="1">
    <location>
        <begin position="72"/>
        <end position="92"/>
    </location>
</feature>
<proteinExistence type="predicted"/>